<dbReference type="InterPro" id="IPR036390">
    <property type="entry name" value="WH_DNA-bd_sf"/>
</dbReference>
<organism evidence="3">
    <name type="scientific">mine drainage metagenome</name>
    <dbReference type="NCBI Taxonomy" id="410659"/>
    <lineage>
        <taxon>unclassified sequences</taxon>
        <taxon>metagenomes</taxon>
        <taxon>ecological metagenomes</taxon>
    </lineage>
</organism>
<proteinExistence type="predicted"/>
<dbReference type="EMBL" id="MLJW01000524">
    <property type="protein sequence ID" value="OIQ85742.1"/>
    <property type="molecule type" value="Genomic_DNA"/>
</dbReference>
<dbReference type="InterPro" id="IPR036388">
    <property type="entry name" value="WH-like_DNA-bd_sf"/>
</dbReference>
<comment type="caution">
    <text evidence="3">The sequence shown here is derived from an EMBL/GenBank/DDBJ whole genome shotgun (WGS) entry which is preliminary data.</text>
</comment>
<evidence type="ECO:0000256" key="1">
    <source>
        <dbReference type="SAM" id="MobiDB-lite"/>
    </source>
</evidence>
<keyword evidence="2" id="KW-1133">Transmembrane helix</keyword>
<feature type="transmembrane region" description="Helical" evidence="2">
    <location>
        <begin position="27"/>
        <end position="48"/>
    </location>
</feature>
<protein>
    <recommendedName>
        <fullName evidence="4">MarR family protein</fullName>
    </recommendedName>
</protein>
<dbReference type="Gene3D" id="1.10.10.10">
    <property type="entry name" value="Winged helix-like DNA-binding domain superfamily/Winged helix DNA-binding domain"/>
    <property type="match status" value="1"/>
</dbReference>
<gene>
    <name evidence="3" type="ORF">GALL_324130</name>
</gene>
<accession>A0A1J5QQ74</accession>
<feature type="region of interest" description="Disordered" evidence="1">
    <location>
        <begin position="148"/>
        <end position="169"/>
    </location>
</feature>
<reference evidence="3" key="1">
    <citation type="submission" date="2016-10" db="EMBL/GenBank/DDBJ databases">
        <title>Sequence of Gallionella enrichment culture.</title>
        <authorList>
            <person name="Poehlein A."/>
            <person name="Muehling M."/>
            <person name="Daniel R."/>
        </authorList>
    </citation>
    <scope>NUCLEOTIDE SEQUENCE</scope>
</reference>
<evidence type="ECO:0000256" key="2">
    <source>
        <dbReference type="SAM" id="Phobius"/>
    </source>
</evidence>
<evidence type="ECO:0000313" key="3">
    <source>
        <dbReference type="EMBL" id="OIQ85742.1"/>
    </source>
</evidence>
<dbReference type="SUPFAM" id="SSF46785">
    <property type="entry name" value="Winged helix' DNA-binding domain"/>
    <property type="match status" value="1"/>
</dbReference>
<keyword evidence="2" id="KW-0472">Membrane</keyword>
<sequence>MLHHGVLGAVVDARPGVQAFRGVTVPFLSLADVGYVAFYVAMLTSVVLTGRRELAGSTSSALLDARPGLSITELAREVCLTRRSTSFLLRGLDERGLVTRPATASRGRELPTKPTSTARDDLEAASTAMLAVRTTTCAAPAAEDAWATAQSEARGGSRLTEPEHPVHRA</sequence>
<feature type="compositionally biased region" description="Basic and acidic residues" evidence="1">
    <location>
        <begin position="160"/>
        <end position="169"/>
    </location>
</feature>
<name>A0A1J5QQ74_9ZZZZ</name>
<dbReference type="AlphaFoldDB" id="A0A1J5QQ74"/>
<keyword evidence="2" id="KW-0812">Transmembrane</keyword>
<evidence type="ECO:0008006" key="4">
    <source>
        <dbReference type="Google" id="ProtNLM"/>
    </source>
</evidence>